<dbReference type="SUPFAM" id="SSF52743">
    <property type="entry name" value="Subtilisin-like"/>
    <property type="match status" value="2"/>
</dbReference>
<dbReference type="Pfam" id="PF17766">
    <property type="entry name" value="fn3_6"/>
    <property type="match status" value="1"/>
</dbReference>
<dbReference type="Pfam" id="PF05922">
    <property type="entry name" value="Inhibitor_I9"/>
    <property type="match status" value="2"/>
</dbReference>
<feature type="active site" description="Charge relay system" evidence="7 8">
    <location>
        <position position="401"/>
    </location>
</feature>
<accession>A0A8S0SRI3</accession>
<dbReference type="GO" id="GO:0004252">
    <property type="term" value="F:serine-type endopeptidase activity"/>
    <property type="evidence" value="ECO:0007669"/>
    <property type="project" value="UniProtKB-UniRule"/>
</dbReference>
<sequence length="1020" mass="109818">MKNRRRVEGQDKRKYIGMEKRCPQEDGKEALSYIVYLGGHSHGPEVTSADLRRVEEFHHEFLGSFLGSIEKAKDAIIYSYKRHINGFAAVLEEEDASEISNVLSIFLDQGRNLHTTHSWDFLMLERNGNIHASSLWVKSGFGEDTIIANLDTGVWPESESFNGKGFGPIPSKWKGICQLDGDAGAPCNRKLIGARYFNKGYVAYGGKVNSSKNTARDYDGHGTHTLSTAAGNFVPGANIFGVGNGTAKGGSPKARVAAYKVCWPPINGSECFFSDIMEGFDLAMHDGVNVLSVSLGGDASYIVYLGGHSHGPEVTSADLRRVEEFHHEFLGSFLGSIEKAKDAIIYSYKRHINGFAAVLEEEDASEIASMTIHIFLNGNIQASSLWVKSGFGEDTIIANLDTGVWPESESFNGKGFGPIPSKWKGICQLDGDAGAPCNRKLIGARYFNKGYVAYGGKVNSSKNTARDYDGHGTHTLSTAAGNFVPGANIFGVGNGTAKGGSPKARVAAYKVCWPPINGSECFFSDIMEGFDMAMHDGINVLSVSLGGDAVDYFEDGIAIASFHAVKKGIVVVASAGNSGPDSGSVSNIAPWLLTVGASTIDREFQANVKLSNGMILEGTSLSKSLPNDKYYPLISAEKAKAANASALDAILCQEGTLDPKKVKGKILVCLRGENARVDKGEQALLAGAVGMILCNDEASGNELMADPHVLPATQINYTDGVAVFAYVKSTKHPLGLITAPKEVLNKKPAPFLASFSSRGPNPVTPEILKPDITAPGVNIVAAYSEGLSPTGEEFDKRTTPFNTESGTSMSCPHVSGVVGLLKSLHPDWSPAAIKSAIMTTARTRDNTRHPMLDATYEKSTPFGYGSGHIRPNRAMDPGLVYDLDFNDYLDFLCGIGYNETMIRTFSDGPYECPTEYEITNFNNPSITIPNLDGEQTVTRKLKNVGTPGTYTARIRQPPGFSASLEPKSLKFEKIGEEKTFKLIIEEEKEGTSTDFVFGELLWSDGRHYVRSPIAVASGGS</sequence>
<protein>
    <submittedName>
        <fullName evidence="13">Subtilisin-like protease</fullName>
    </submittedName>
</protein>
<dbReference type="Gene3D" id="3.30.70.80">
    <property type="entry name" value="Peptidase S8 propeptide/proteinase inhibitor I9"/>
    <property type="match status" value="1"/>
</dbReference>
<feature type="domain" description="Subtilisin-like protease fibronectin type-III" evidence="12">
    <location>
        <begin position="920"/>
        <end position="1015"/>
    </location>
</feature>
<evidence type="ECO:0000259" key="9">
    <source>
        <dbReference type="Pfam" id="PF00082"/>
    </source>
</evidence>
<feature type="domain" description="PA" evidence="10">
    <location>
        <begin position="650"/>
        <end position="722"/>
    </location>
</feature>
<dbReference type="FunFam" id="3.30.70.80:FF:000002">
    <property type="entry name" value="Subtilisin-like protease SBT5.3"/>
    <property type="match status" value="2"/>
</dbReference>
<evidence type="ECO:0000259" key="12">
    <source>
        <dbReference type="Pfam" id="PF17766"/>
    </source>
</evidence>
<dbReference type="InterPro" id="IPR041469">
    <property type="entry name" value="Subtilisin-like_FN3"/>
</dbReference>
<name>A0A8S0SRI3_OLEEU</name>
<dbReference type="InterPro" id="IPR037045">
    <property type="entry name" value="S8pro/Inhibitor_I9_sf"/>
</dbReference>
<dbReference type="Pfam" id="PF00082">
    <property type="entry name" value="Peptidase_S8"/>
    <property type="match status" value="2"/>
</dbReference>
<evidence type="ECO:0000256" key="8">
    <source>
        <dbReference type="PROSITE-ProRule" id="PRU01240"/>
    </source>
</evidence>
<comment type="caution">
    <text evidence="13">The sequence shown here is derived from an EMBL/GenBank/DDBJ whole genome shotgun (WGS) entry which is preliminary data.</text>
</comment>
<dbReference type="EMBL" id="CACTIH010005470">
    <property type="protein sequence ID" value="CAA2994269.1"/>
    <property type="molecule type" value="Genomic_DNA"/>
</dbReference>
<dbReference type="Gramene" id="OE9A068408T1">
    <property type="protein sequence ID" value="OE9A068408C1"/>
    <property type="gene ID" value="OE9A068408"/>
</dbReference>
<evidence type="ECO:0000256" key="3">
    <source>
        <dbReference type="ARBA" id="ARBA00022729"/>
    </source>
</evidence>
<dbReference type="PROSITE" id="PS00138">
    <property type="entry name" value="SUBTILASE_SER"/>
    <property type="match status" value="1"/>
</dbReference>
<dbReference type="SUPFAM" id="SSF52025">
    <property type="entry name" value="PA domain"/>
    <property type="match status" value="1"/>
</dbReference>
<dbReference type="InterPro" id="IPR023828">
    <property type="entry name" value="Peptidase_S8_Ser-AS"/>
</dbReference>
<dbReference type="InterPro" id="IPR003137">
    <property type="entry name" value="PA_domain"/>
</dbReference>
<dbReference type="AlphaFoldDB" id="A0A8S0SRI3"/>
<evidence type="ECO:0000256" key="7">
    <source>
        <dbReference type="PIRSR" id="PIRSR615500-1"/>
    </source>
</evidence>
<organism evidence="13 14">
    <name type="scientific">Olea europaea subsp. europaea</name>
    <dbReference type="NCBI Taxonomy" id="158383"/>
    <lineage>
        <taxon>Eukaryota</taxon>
        <taxon>Viridiplantae</taxon>
        <taxon>Streptophyta</taxon>
        <taxon>Embryophyta</taxon>
        <taxon>Tracheophyta</taxon>
        <taxon>Spermatophyta</taxon>
        <taxon>Magnoliopsida</taxon>
        <taxon>eudicotyledons</taxon>
        <taxon>Gunneridae</taxon>
        <taxon>Pentapetalae</taxon>
        <taxon>asterids</taxon>
        <taxon>lamiids</taxon>
        <taxon>Lamiales</taxon>
        <taxon>Oleaceae</taxon>
        <taxon>Oleeae</taxon>
        <taxon>Olea</taxon>
    </lineage>
</organism>
<keyword evidence="4 8" id="KW-0378">Hydrolase</keyword>
<dbReference type="InterPro" id="IPR010259">
    <property type="entry name" value="S8pro/Inhibitor_I9"/>
</dbReference>
<feature type="active site" description="Charge relay system" evidence="7 8">
    <location>
        <position position="471"/>
    </location>
</feature>
<keyword evidence="6" id="KW-0325">Glycoprotein</keyword>
<feature type="domain" description="Peptidase S8/S53" evidence="9">
    <location>
        <begin position="392"/>
        <end position="847"/>
    </location>
</feature>
<keyword evidence="3" id="KW-0732">Signal</keyword>
<keyword evidence="14" id="KW-1185">Reference proteome</keyword>
<dbReference type="PANTHER" id="PTHR10795">
    <property type="entry name" value="PROPROTEIN CONVERTASE SUBTILISIN/KEXIN"/>
    <property type="match status" value="1"/>
</dbReference>
<dbReference type="PRINTS" id="PR00723">
    <property type="entry name" value="SUBTILISIN"/>
</dbReference>
<dbReference type="FunFam" id="3.40.50.200:FF:000006">
    <property type="entry name" value="Subtilisin-like protease SBT1.5"/>
    <property type="match status" value="1"/>
</dbReference>
<dbReference type="GO" id="GO:0006508">
    <property type="term" value="P:proteolysis"/>
    <property type="evidence" value="ECO:0007669"/>
    <property type="project" value="UniProtKB-KW"/>
</dbReference>
<keyword evidence="2 8" id="KW-0645">Protease</keyword>
<evidence type="ECO:0000259" key="11">
    <source>
        <dbReference type="Pfam" id="PF05922"/>
    </source>
</evidence>
<dbReference type="InterPro" id="IPR034197">
    <property type="entry name" value="Peptidases_S8_3"/>
</dbReference>
<dbReference type="FunFam" id="2.60.40.2310:FF:000001">
    <property type="entry name" value="Subtilisin-like protease SBT1.5"/>
    <property type="match status" value="1"/>
</dbReference>
<evidence type="ECO:0000256" key="2">
    <source>
        <dbReference type="ARBA" id="ARBA00022670"/>
    </source>
</evidence>
<feature type="domain" description="Peptidase S8/S53" evidence="9">
    <location>
        <begin position="142"/>
        <end position="297"/>
    </location>
</feature>
<evidence type="ECO:0000256" key="6">
    <source>
        <dbReference type="ARBA" id="ARBA00023180"/>
    </source>
</evidence>
<dbReference type="PROSITE" id="PS51892">
    <property type="entry name" value="SUBTILASE"/>
    <property type="match status" value="1"/>
</dbReference>
<dbReference type="Proteomes" id="UP000594638">
    <property type="component" value="Unassembled WGS sequence"/>
</dbReference>
<dbReference type="CDD" id="cd04852">
    <property type="entry name" value="Peptidases_S8_3"/>
    <property type="match status" value="1"/>
</dbReference>
<dbReference type="InterPro" id="IPR000209">
    <property type="entry name" value="Peptidase_S8/S53_dom"/>
</dbReference>
<keyword evidence="5 8" id="KW-0720">Serine protease</keyword>
<dbReference type="Pfam" id="PF02225">
    <property type="entry name" value="PA"/>
    <property type="match status" value="1"/>
</dbReference>
<feature type="domain" description="Inhibitor I9" evidence="11">
    <location>
        <begin position="300"/>
        <end position="370"/>
    </location>
</feature>
<dbReference type="FunFam" id="3.50.30.30:FF:000005">
    <property type="entry name" value="subtilisin-like protease SBT1.5"/>
    <property type="match status" value="1"/>
</dbReference>
<dbReference type="InterPro" id="IPR015500">
    <property type="entry name" value="Peptidase_S8_subtilisin-rel"/>
</dbReference>
<dbReference type="InterPro" id="IPR036852">
    <property type="entry name" value="Peptidase_S8/S53_dom_sf"/>
</dbReference>
<dbReference type="OrthoDB" id="206201at2759"/>
<evidence type="ECO:0000256" key="1">
    <source>
        <dbReference type="ARBA" id="ARBA00011073"/>
    </source>
</evidence>
<dbReference type="CDD" id="cd02120">
    <property type="entry name" value="PA_subtilisin_like"/>
    <property type="match status" value="1"/>
</dbReference>
<dbReference type="InterPro" id="IPR046450">
    <property type="entry name" value="PA_dom_sf"/>
</dbReference>
<reference evidence="13 14" key="1">
    <citation type="submission" date="2019-12" db="EMBL/GenBank/DDBJ databases">
        <authorList>
            <person name="Alioto T."/>
            <person name="Alioto T."/>
            <person name="Gomez Garrido J."/>
        </authorList>
    </citation>
    <scope>NUCLEOTIDE SEQUENCE [LARGE SCALE GENOMIC DNA]</scope>
</reference>
<comment type="similarity">
    <text evidence="1 8">Belongs to the peptidase S8 family.</text>
</comment>
<dbReference type="Gene3D" id="2.60.40.2310">
    <property type="match status" value="1"/>
</dbReference>
<evidence type="ECO:0000313" key="13">
    <source>
        <dbReference type="EMBL" id="CAA2994269.1"/>
    </source>
</evidence>
<dbReference type="InterPro" id="IPR045051">
    <property type="entry name" value="SBT"/>
</dbReference>
<dbReference type="Gene3D" id="3.50.30.30">
    <property type="match status" value="1"/>
</dbReference>
<dbReference type="Gene3D" id="3.40.50.200">
    <property type="entry name" value="Peptidase S8/S53 domain"/>
    <property type="match status" value="2"/>
</dbReference>
<evidence type="ECO:0000256" key="4">
    <source>
        <dbReference type="ARBA" id="ARBA00022801"/>
    </source>
</evidence>
<evidence type="ECO:0000259" key="10">
    <source>
        <dbReference type="Pfam" id="PF02225"/>
    </source>
</evidence>
<evidence type="ECO:0000313" key="14">
    <source>
        <dbReference type="Proteomes" id="UP000594638"/>
    </source>
</evidence>
<feature type="domain" description="Inhibitor I9" evidence="11">
    <location>
        <begin position="32"/>
        <end position="114"/>
    </location>
</feature>
<proteinExistence type="inferred from homology"/>
<evidence type="ECO:0000256" key="5">
    <source>
        <dbReference type="ARBA" id="ARBA00022825"/>
    </source>
</evidence>
<feature type="active site" description="Charge relay system" evidence="7 8">
    <location>
        <position position="808"/>
    </location>
</feature>
<gene>
    <name evidence="13" type="ORF">OLEA9_A068408</name>
</gene>